<feature type="transmembrane region" description="Helical" evidence="7">
    <location>
        <begin position="147"/>
        <end position="164"/>
    </location>
</feature>
<evidence type="ECO:0000313" key="11">
    <source>
        <dbReference type="Proteomes" id="UP000831327"/>
    </source>
</evidence>
<dbReference type="Proteomes" id="UP000831327">
    <property type="component" value="Chromosome"/>
</dbReference>
<dbReference type="InterPro" id="IPR050622">
    <property type="entry name" value="CPA3_antiporter_subunitB"/>
</dbReference>
<evidence type="ECO:0000256" key="3">
    <source>
        <dbReference type="ARBA" id="ARBA00022475"/>
    </source>
</evidence>
<evidence type="ECO:0000256" key="7">
    <source>
        <dbReference type="SAM" id="Phobius"/>
    </source>
</evidence>
<protein>
    <submittedName>
        <fullName evidence="10">Sodium:proton antiporter</fullName>
    </submittedName>
</protein>
<dbReference type="RefSeq" id="WP_244458044.1">
    <property type="nucleotide sequence ID" value="NZ_AP025637.1"/>
</dbReference>
<dbReference type="Pfam" id="PF04039">
    <property type="entry name" value="MnhB"/>
    <property type="match status" value="1"/>
</dbReference>
<evidence type="ECO:0000256" key="5">
    <source>
        <dbReference type="ARBA" id="ARBA00022989"/>
    </source>
</evidence>
<evidence type="ECO:0000256" key="6">
    <source>
        <dbReference type="ARBA" id="ARBA00023136"/>
    </source>
</evidence>
<keyword evidence="11" id="KW-1185">Reference proteome</keyword>
<name>A0ABN6NZF0_9PROT</name>
<dbReference type="EMBL" id="AP025637">
    <property type="protein sequence ID" value="BDG70729.1"/>
    <property type="molecule type" value="Genomic_DNA"/>
</dbReference>
<comment type="subcellular location">
    <subcellularLocation>
        <location evidence="1">Cell membrane</location>
        <topology evidence="1">Multi-pass membrane protein</topology>
    </subcellularLocation>
</comment>
<feature type="transmembrane region" description="Helical" evidence="7">
    <location>
        <begin position="276"/>
        <end position="301"/>
    </location>
</feature>
<sequence>MIADALIAAAILAVALATVAARGGFTAVALFIAYGLLLAFAWVRLGAMDVALTEAAIGAGLSGALLLGAASRVARHPVTTDRPPGRAMTAAIALGCGGVAVALAAAMLLLPDPAPTLAPSVAANLGTTGLGNPVAAVLMSFRGLDTLLESAVLVVAVIAAWSLAPEGGWGGVPGPAQPVVGDGPLALLARLLPPLGILVAVHVLWIGKDAPGGKFQAAAILAAMWMLAWMAGRASPPSVRSRSLRIAVAAGPTLFITVGLLGWLTQGAFLAYPPGLALPIIMVVEVALTASIAAALALLVLGPPERRA</sequence>
<feature type="transmembrane region" description="Helical" evidence="7">
    <location>
        <begin position="185"/>
        <end position="207"/>
    </location>
</feature>
<accession>A0ABN6NZF0</accession>
<evidence type="ECO:0000313" key="10">
    <source>
        <dbReference type="EMBL" id="BDG70729.1"/>
    </source>
</evidence>
<feature type="transmembrane region" description="Helical" evidence="7">
    <location>
        <begin position="90"/>
        <end position="110"/>
    </location>
</feature>
<feature type="domain" description="MrpA C-terminal/MbhD" evidence="9">
    <location>
        <begin position="10"/>
        <end position="73"/>
    </location>
</feature>
<feature type="transmembrane region" description="Helical" evidence="7">
    <location>
        <begin position="122"/>
        <end position="141"/>
    </location>
</feature>
<keyword evidence="3" id="KW-1003">Cell membrane</keyword>
<feature type="domain" description="Na+/H+ antiporter MnhB subunit-related protein" evidence="8">
    <location>
        <begin position="185"/>
        <end position="300"/>
    </location>
</feature>
<gene>
    <name evidence="10" type="ORF">Rmf_06580</name>
</gene>
<comment type="similarity">
    <text evidence="2">Belongs to the CPA3 antiporters (TC 2.A.63) subunit B family.</text>
</comment>
<organism evidence="10 11">
    <name type="scientific">Roseomonas fluvialis</name>
    <dbReference type="NCBI Taxonomy" id="1750527"/>
    <lineage>
        <taxon>Bacteria</taxon>
        <taxon>Pseudomonadati</taxon>
        <taxon>Pseudomonadota</taxon>
        <taxon>Alphaproteobacteria</taxon>
        <taxon>Acetobacterales</taxon>
        <taxon>Roseomonadaceae</taxon>
        <taxon>Roseomonas</taxon>
    </lineage>
</organism>
<keyword evidence="4 7" id="KW-0812">Transmembrane</keyword>
<feature type="transmembrane region" description="Helical" evidence="7">
    <location>
        <begin position="27"/>
        <end position="43"/>
    </location>
</feature>
<evidence type="ECO:0000256" key="2">
    <source>
        <dbReference type="ARBA" id="ARBA00009425"/>
    </source>
</evidence>
<evidence type="ECO:0000259" key="8">
    <source>
        <dbReference type="Pfam" id="PF04039"/>
    </source>
</evidence>
<dbReference type="InterPro" id="IPR025383">
    <property type="entry name" value="MrpA_C/MbhD"/>
</dbReference>
<feature type="transmembrane region" description="Helical" evidence="7">
    <location>
        <begin position="50"/>
        <end position="70"/>
    </location>
</feature>
<keyword evidence="6 7" id="KW-0472">Membrane</keyword>
<evidence type="ECO:0000256" key="4">
    <source>
        <dbReference type="ARBA" id="ARBA00022692"/>
    </source>
</evidence>
<dbReference type="PANTHER" id="PTHR33932:SF4">
    <property type="entry name" value="NA(+)_H(+) ANTIPORTER SUBUNIT B"/>
    <property type="match status" value="1"/>
</dbReference>
<dbReference type="PANTHER" id="PTHR33932">
    <property type="entry name" value="NA(+)/H(+) ANTIPORTER SUBUNIT B"/>
    <property type="match status" value="1"/>
</dbReference>
<keyword evidence="5 7" id="KW-1133">Transmembrane helix</keyword>
<proteinExistence type="inferred from homology"/>
<evidence type="ECO:0000259" key="9">
    <source>
        <dbReference type="Pfam" id="PF13244"/>
    </source>
</evidence>
<reference evidence="10 11" key="1">
    <citation type="journal article" date="2016" name="Microbes Environ.">
        <title>Phylogenetically diverse aerobic anoxygenic phototrophic bacteria isolated from epilithic biofilms in Tama river, Japan.</title>
        <authorList>
            <person name="Hirose S."/>
            <person name="Matsuura K."/>
            <person name="Haruta S."/>
        </authorList>
    </citation>
    <scope>NUCLEOTIDE SEQUENCE [LARGE SCALE GENOMIC DNA]</scope>
    <source>
        <strain evidence="10 11">S08</strain>
    </source>
</reference>
<dbReference type="InterPro" id="IPR007182">
    <property type="entry name" value="MnhB"/>
</dbReference>
<dbReference type="Pfam" id="PF13244">
    <property type="entry name" value="MbhD"/>
    <property type="match status" value="1"/>
</dbReference>
<evidence type="ECO:0000256" key="1">
    <source>
        <dbReference type="ARBA" id="ARBA00004651"/>
    </source>
</evidence>
<feature type="transmembrane region" description="Helical" evidence="7">
    <location>
        <begin position="244"/>
        <end position="264"/>
    </location>
</feature>